<accession>A0ABZ3EXQ8</accession>
<dbReference type="InterPro" id="IPR008928">
    <property type="entry name" value="6-hairpin_glycosidase_sf"/>
</dbReference>
<organism evidence="4 5">
    <name type="scientific">Kineothrix sedimenti</name>
    <dbReference type="NCBI Taxonomy" id="3123317"/>
    <lineage>
        <taxon>Bacteria</taxon>
        <taxon>Bacillati</taxon>
        <taxon>Bacillota</taxon>
        <taxon>Clostridia</taxon>
        <taxon>Lachnospirales</taxon>
        <taxon>Lachnospiraceae</taxon>
        <taxon>Kineothrix</taxon>
    </lineage>
</organism>
<dbReference type="Proteomes" id="UP001451571">
    <property type="component" value="Chromosome"/>
</dbReference>
<evidence type="ECO:0000259" key="2">
    <source>
        <dbReference type="Pfam" id="PF20620"/>
    </source>
</evidence>
<evidence type="ECO:0000313" key="4">
    <source>
        <dbReference type="EMBL" id="XAH74069.1"/>
    </source>
</evidence>
<feature type="domain" description="Non-reducing end beta-L-arabinofuranosidase-like GH127 catalytic" evidence="1">
    <location>
        <begin position="22"/>
        <end position="395"/>
    </location>
</feature>
<protein>
    <submittedName>
        <fullName evidence="4">Beta-L-arabinofuranosidase domain-containing protein</fullName>
    </submittedName>
</protein>
<evidence type="ECO:0000313" key="5">
    <source>
        <dbReference type="Proteomes" id="UP001451571"/>
    </source>
</evidence>
<dbReference type="PANTHER" id="PTHR31151:SF0">
    <property type="entry name" value="PROLINE-TRNA LIGASE (DUF1680)"/>
    <property type="match status" value="1"/>
</dbReference>
<dbReference type="InterPro" id="IPR046544">
    <property type="entry name" value="GH146_SB_dom"/>
</dbReference>
<keyword evidence="5" id="KW-1185">Reference proteome</keyword>
<feature type="domain" description="Non-reducing end beta-L-arabinofuranosidase-like GH127 middle" evidence="3">
    <location>
        <begin position="406"/>
        <end position="501"/>
    </location>
</feature>
<dbReference type="InterPro" id="IPR049046">
    <property type="entry name" value="Beta-AFase-like_GH127_middle"/>
</dbReference>
<dbReference type="Pfam" id="PF20620">
    <property type="entry name" value="DUF6805"/>
    <property type="match status" value="1"/>
</dbReference>
<reference evidence="4 5" key="1">
    <citation type="submission" date="2024-02" db="EMBL/GenBank/DDBJ databases">
        <title>Bacterial strain from lacustrine sediment.</title>
        <authorList>
            <person name="Petit C."/>
            <person name="Fadhlaoui K."/>
        </authorList>
    </citation>
    <scope>NUCLEOTIDE SEQUENCE [LARGE SCALE GENOMIC DNA]</scope>
    <source>
        <strain evidence="4 5">IPX-CK</strain>
    </source>
</reference>
<dbReference type="Pfam" id="PF20736">
    <property type="entry name" value="Glyco_hydro127M"/>
    <property type="match status" value="1"/>
</dbReference>
<dbReference type="SUPFAM" id="SSF48208">
    <property type="entry name" value="Six-hairpin glycosidases"/>
    <property type="match status" value="1"/>
</dbReference>
<name>A0ABZ3EXQ8_9FIRM</name>
<dbReference type="PANTHER" id="PTHR31151">
    <property type="entry name" value="PROLINE-TRNA LIGASE (DUF1680)"/>
    <property type="match status" value="1"/>
</dbReference>
<dbReference type="Pfam" id="PF07944">
    <property type="entry name" value="Beta-AFase-like_GH127_cat"/>
    <property type="match status" value="1"/>
</dbReference>
<gene>
    <name evidence="4" type="ORF">V6984_21630</name>
</gene>
<dbReference type="RefSeq" id="WP_342757664.1">
    <property type="nucleotide sequence ID" value="NZ_CP146256.1"/>
</dbReference>
<dbReference type="InterPro" id="IPR012878">
    <property type="entry name" value="Beta-AFase-like_GH127_cat"/>
</dbReference>
<sequence>MKTDKMGKRSRVIRYKELEYGSVRITDPFLENAFRLELKYLNELDVDKLLSGFLETGGIAAKTGRYPGWESTEIQGHTLGHYLTAISQAYGETKDEIFLRKIEYILSELKKSQHEDGYLFASPSELFDRVESKRPVWVPWYTMHKVMEGLISAYRFTGSNMAYEIMTSLGLWIYRRCCAWSEETRTVVLDVEYGGMNDCLYDLYMETGDERFAQAAHQFDEMPLFQAMYENRDVLNGLHANATIPKLIGGLKRYIAFGNGAQEDKESFYLRAAENFYRTVTEHHTYITGGNSEWEHFGEPDILDDERTACNCETCNTYNMLKLSKLLFQITGEKKYADYYERSFINTILSSQHPRTGMTTYFQPMATGYFKVFGTPFDRFWCCTGTGMENFTKLTEGIYFTLPGRVYINRFVSSKVFTEEDGLELEVIVDFRTSDNVRIKVVKSGEKNEQTEIALRIPEWCKKSPQIRKAMKETTSKEEEGYFILCSRWQEGDEIEITFPMSLVLHTLPDNKNAVAFTYGPFVLSAGLGKQMMDTTITGVDVLVPKKELLIKDYIVVENGTISEWKADLDKNLVRTPGKLEFTLKNTETDRELVFTPHYVRYQERYGIYFKLCQKGSQTLARYREREKMRQALSKSQIDTIPIGNEQYELAHHIKGEKTDTSRVDGHRCRYVKGNGWFSYELSLTAKAKKLCVTYADADEGSSFNIYLNDELFITETLLGEDEAFYTKEYLLPEEILLGNNTVIVKFQNIGLNGECRIFDELYIKK</sequence>
<dbReference type="EMBL" id="CP146256">
    <property type="protein sequence ID" value="XAH74069.1"/>
    <property type="molecule type" value="Genomic_DNA"/>
</dbReference>
<feature type="domain" description="Glycoside hydrolase GH146 substrate-binding" evidence="2">
    <location>
        <begin position="633"/>
        <end position="748"/>
    </location>
</feature>
<evidence type="ECO:0000259" key="3">
    <source>
        <dbReference type="Pfam" id="PF20736"/>
    </source>
</evidence>
<evidence type="ECO:0000259" key="1">
    <source>
        <dbReference type="Pfam" id="PF07944"/>
    </source>
</evidence>
<proteinExistence type="predicted"/>